<sequence length="121" mass="13729">MIWSSISISYYFVLLPWMNESTWQCHIGGATIRHKSVADCEILRWSSELPGVFIYPCVSVCTHLHASDVRNLTTLAACFFDAEDGTKCSSSVEREESILISAGPTHWARLAHRDRLRISRQ</sequence>
<evidence type="ECO:0000313" key="1">
    <source>
        <dbReference type="EMBL" id="KAK3799498.1"/>
    </source>
</evidence>
<gene>
    <name evidence="1" type="ORF">RRG08_052683</name>
</gene>
<dbReference type="EMBL" id="JAWDGP010000556">
    <property type="protein sequence ID" value="KAK3799498.1"/>
    <property type="molecule type" value="Genomic_DNA"/>
</dbReference>
<dbReference type="Proteomes" id="UP001283361">
    <property type="component" value="Unassembled WGS sequence"/>
</dbReference>
<protein>
    <submittedName>
        <fullName evidence="1">Uncharacterized protein</fullName>
    </submittedName>
</protein>
<reference evidence="1" key="1">
    <citation type="journal article" date="2023" name="G3 (Bethesda)">
        <title>A reference genome for the long-term kleptoplast-retaining sea slug Elysia crispata morphotype clarki.</title>
        <authorList>
            <person name="Eastman K.E."/>
            <person name="Pendleton A.L."/>
            <person name="Shaikh M.A."/>
            <person name="Suttiyut T."/>
            <person name="Ogas R."/>
            <person name="Tomko P."/>
            <person name="Gavelis G."/>
            <person name="Widhalm J.R."/>
            <person name="Wisecaver J.H."/>
        </authorList>
    </citation>
    <scope>NUCLEOTIDE SEQUENCE</scope>
    <source>
        <strain evidence="1">ECLA1</strain>
    </source>
</reference>
<organism evidence="1 2">
    <name type="scientific">Elysia crispata</name>
    <name type="common">lettuce slug</name>
    <dbReference type="NCBI Taxonomy" id="231223"/>
    <lineage>
        <taxon>Eukaryota</taxon>
        <taxon>Metazoa</taxon>
        <taxon>Spiralia</taxon>
        <taxon>Lophotrochozoa</taxon>
        <taxon>Mollusca</taxon>
        <taxon>Gastropoda</taxon>
        <taxon>Heterobranchia</taxon>
        <taxon>Euthyneura</taxon>
        <taxon>Panpulmonata</taxon>
        <taxon>Sacoglossa</taxon>
        <taxon>Placobranchoidea</taxon>
        <taxon>Plakobranchidae</taxon>
        <taxon>Elysia</taxon>
    </lineage>
</organism>
<dbReference type="AlphaFoldDB" id="A0AAE1EB36"/>
<name>A0AAE1EB36_9GAST</name>
<proteinExistence type="predicted"/>
<comment type="caution">
    <text evidence="1">The sequence shown here is derived from an EMBL/GenBank/DDBJ whole genome shotgun (WGS) entry which is preliminary data.</text>
</comment>
<evidence type="ECO:0000313" key="2">
    <source>
        <dbReference type="Proteomes" id="UP001283361"/>
    </source>
</evidence>
<keyword evidence="2" id="KW-1185">Reference proteome</keyword>
<accession>A0AAE1EB36</accession>